<name>A0ACB7SCW0_HYAAI</name>
<gene>
    <name evidence="1" type="ORF">HPB50_006007</name>
</gene>
<dbReference type="EMBL" id="CM023484">
    <property type="protein sequence ID" value="KAH6932445.1"/>
    <property type="molecule type" value="Genomic_DNA"/>
</dbReference>
<reference evidence="1" key="1">
    <citation type="submission" date="2020-05" db="EMBL/GenBank/DDBJ databases">
        <title>Large-scale comparative analyses of tick genomes elucidate their genetic diversity and vector capacities.</title>
        <authorList>
            <person name="Jia N."/>
            <person name="Wang J."/>
            <person name="Shi W."/>
            <person name="Du L."/>
            <person name="Sun Y."/>
            <person name="Zhan W."/>
            <person name="Jiang J."/>
            <person name="Wang Q."/>
            <person name="Zhang B."/>
            <person name="Ji P."/>
            <person name="Sakyi L.B."/>
            <person name="Cui X."/>
            <person name="Yuan T."/>
            <person name="Jiang B."/>
            <person name="Yang W."/>
            <person name="Lam T.T.-Y."/>
            <person name="Chang Q."/>
            <person name="Ding S."/>
            <person name="Wang X."/>
            <person name="Zhu J."/>
            <person name="Ruan X."/>
            <person name="Zhao L."/>
            <person name="Wei J."/>
            <person name="Que T."/>
            <person name="Du C."/>
            <person name="Cheng J."/>
            <person name="Dai P."/>
            <person name="Han X."/>
            <person name="Huang E."/>
            <person name="Gao Y."/>
            <person name="Liu J."/>
            <person name="Shao H."/>
            <person name="Ye R."/>
            <person name="Li L."/>
            <person name="Wei W."/>
            <person name="Wang X."/>
            <person name="Wang C."/>
            <person name="Yang T."/>
            <person name="Huo Q."/>
            <person name="Li W."/>
            <person name="Guo W."/>
            <person name="Chen H."/>
            <person name="Zhou L."/>
            <person name="Ni X."/>
            <person name="Tian J."/>
            <person name="Zhou Y."/>
            <person name="Sheng Y."/>
            <person name="Liu T."/>
            <person name="Pan Y."/>
            <person name="Xia L."/>
            <person name="Li J."/>
            <person name="Zhao F."/>
            <person name="Cao W."/>
        </authorList>
    </citation>
    <scope>NUCLEOTIDE SEQUENCE</scope>
    <source>
        <strain evidence="1">Hyas-2018</strain>
    </source>
</reference>
<organism evidence="1 2">
    <name type="scientific">Hyalomma asiaticum</name>
    <name type="common">Tick</name>
    <dbReference type="NCBI Taxonomy" id="266040"/>
    <lineage>
        <taxon>Eukaryota</taxon>
        <taxon>Metazoa</taxon>
        <taxon>Ecdysozoa</taxon>
        <taxon>Arthropoda</taxon>
        <taxon>Chelicerata</taxon>
        <taxon>Arachnida</taxon>
        <taxon>Acari</taxon>
        <taxon>Parasitiformes</taxon>
        <taxon>Ixodida</taxon>
        <taxon>Ixodoidea</taxon>
        <taxon>Ixodidae</taxon>
        <taxon>Hyalomminae</taxon>
        <taxon>Hyalomma</taxon>
    </lineage>
</organism>
<proteinExistence type="predicted"/>
<evidence type="ECO:0000313" key="2">
    <source>
        <dbReference type="Proteomes" id="UP000821845"/>
    </source>
</evidence>
<comment type="caution">
    <text evidence="1">The sequence shown here is derived from an EMBL/GenBank/DDBJ whole genome shotgun (WGS) entry which is preliminary data.</text>
</comment>
<protein>
    <submittedName>
        <fullName evidence="1">Uncharacterized protein</fullName>
    </submittedName>
</protein>
<keyword evidence="2" id="KW-1185">Reference proteome</keyword>
<evidence type="ECO:0000313" key="1">
    <source>
        <dbReference type="EMBL" id="KAH6932445.1"/>
    </source>
</evidence>
<accession>A0ACB7SCW0</accession>
<sequence>MGSGNWQNSYELHEKETCHTRIGESSVPWGRYPGASQKQNVINEGAGAPLDSSSEGVLLEFPANNGEKHKESSEELIADSSGVPLMAVMCNSAMGECPRLNSEVTYSDSSLIQGDATRNDISMVEDCTIHFHEDQLSLEDSDYCSVSCREQEATDEVIDKESQRDTGESTPDMGAKNGFRCDGKGLMRGLFRVPLHKMKSVRQQYREFGWPLNFTHDWSTSGANGPIPEPLKNYIDVQYYGNITLGTPPQVFAVIFDTGSSNLWVPSSKCPPSSAACRVHNKYYSNESSTYVKNGTHFEIEYGSGSVQGELSTDTFGLGNVRVKGQTFAEITEEDSESFAVAKFDGVLGLGYPQGAVLSVPPVFDSMLEQGVAEKPVFAFYLDRNAEDPNGGEVIFGGIDEAHYKGDITYLPVTRKAYWQFKMDGISVYDKATFCKGGCQAIADTGTSMLVGPSVDVKKMNDILGAKEVSPGQYLVDCESLPSLPKITFHLSKREFVLTADDYILKVKQQGTTFCMSGFTPMDFPPEIGQLWILGDMFIGRYYTIFDRGNDRVGFAEAR</sequence>
<dbReference type="Proteomes" id="UP000821845">
    <property type="component" value="Chromosome 4"/>
</dbReference>